<organism evidence="3 4">
    <name type="scientific">Lasallia pustulata</name>
    <dbReference type="NCBI Taxonomy" id="136370"/>
    <lineage>
        <taxon>Eukaryota</taxon>
        <taxon>Fungi</taxon>
        <taxon>Dikarya</taxon>
        <taxon>Ascomycota</taxon>
        <taxon>Pezizomycotina</taxon>
        <taxon>Lecanoromycetes</taxon>
        <taxon>OSLEUM clade</taxon>
        <taxon>Umbilicariomycetidae</taxon>
        <taxon>Umbilicariales</taxon>
        <taxon>Umbilicariaceae</taxon>
        <taxon>Lasallia</taxon>
    </lineage>
</organism>
<feature type="region of interest" description="Disordered" evidence="1">
    <location>
        <begin position="637"/>
        <end position="670"/>
    </location>
</feature>
<accession>A0A1W5CUA0</accession>
<dbReference type="AlphaFoldDB" id="A0A1W5CUA0"/>
<reference evidence="4" key="1">
    <citation type="submission" date="2017-03" db="EMBL/GenBank/DDBJ databases">
        <authorList>
            <person name="Sharma R."/>
            <person name="Thines M."/>
        </authorList>
    </citation>
    <scope>NUCLEOTIDE SEQUENCE [LARGE SCALE GENOMIC DNA]</scope>
</reference>
<sequence length="727" mass="80938">MSTTHVNKSSSRGGPGARKAKLDLYTLKFPSSGRMPASTGSEAVSVVGKSPRAAAVKRWDGNQRTTTDWDYLRRDPELWYPSGDCLVHLYERGQSRRGPSFRLSMADIESSNCRPLLEQCRTRPVPDSPSYSASSSSSDGGCYTNPSPDRKYELYIPAPSHLSREEAFNYHVTTRNFFAWCFEKPLVGSQLGEALITLLDRMNEFRPDEEENQDDLLAYIDGQGYADFRECPDHSLAVLRFAEKCEFRELWIDAFVHCAGMNDRLVSSAEFEAVSRTSKALITRAHLEMGLRLEHAGRSLAMFLEDSLSGSTLGLGNEAQAHLDRFRSFLNGYYVGKYGYWPPPQGQQKSTSLSKSTYLSMYLDFRNLYEYLVDTGSSWSIQNNRRADGGVCVLQNITAFDRKHKYGSLPHPLPLIPEMSLSDVNGYGPVQSISNLFGVGKRAKSERRVAALAALSAATNSDDISVMESPLVREYLRFEKSWTMKEEEKVSSADARKVRWILIYAILQTLISVTRAPKEVRDIEAINYPLCCQTAGTPPWRIRSAAATPGISKIPSMQTLKQPDLEVHAEPEMTPTALDAFTEINPVTADFFSPQTRPQTSSGHDAPIFSFGHISVHSPQPVKTRLCEILIQGYDNGLTTSDSEGEVEDSSSSNRGSHDSSGWSATSSDDEWPSMDHYSLYGGGSAGSCYGDDEVEKPTPLRMMKKYSIDSFMVGKHNPEIEMYISS</sequence>
<feature type="domain" description="DUF8004" evidence="2">
    <location>
        <begin position="214"/>
        <end position="304"/>
    </location>
</feature>
<protein>
    <recommendedName>
        <fullName evidence="2">DUF8004 domain-containing protein</fullName>
    </recommendedName>
</protein>
<dbReference type="Pfam" id="PF26013">
    <property type="entry name" value="DUF8004"/>
    <property type="match status" value="1"/>
</dbReference>
<feature type="region of interest" description="Disordered" evidence="1">
    <location>
        <begin position="122"/>
        <end position="143"/>
    </location>
</feature>
<dbReference type="EMBL" id="FWEW01000275">
    <property type="protein sequence ID" value="SLM34423.1"/>
    <property type="molecule type" value="Genomic_DNA"/>
</dbReference>
<dbReference type="Proteomes" id="UP000192927">
    <property type="component" value="Unassembled WGS sequence"/>
</dbReference>
<keyword evidence="4" id="KW-1185">Reference proteome</keyword>
<proteinExistence type="predicted"/>
<feature type="compositionally biased region" description="Low complexity" evidence="1">
    <location>
        <begin position="650"/>
        <end position="664"/>
    </location>
</feature>
<feature type="compositionally biased region" description="Low complexity" evidence="1">
    <location>
        <begin position="128"/>
        <end position="138"/>
    </location>
</feature>
<name>A0A1W5CUA0_9LECA</name>
<dbReference type="PANTHER" id="PTHR39601:SF1">
    <property type="entry name" value="CHORIOGENIN HMINOR"/>
    <property type="match status" value="1"/>
</dbReference>
<dbReference type="PANTHER" id="PTHR39601">
    <property type="entry name" value="CHORIOGENIN HMINOR"/>
    <property type="match status" value="1"/>
</dbReference>
<evidence type="ECO:0000313" key="4">
    <source>
        <dbReference type="Proteomes" id="UP000192927"/>
    </source>
</evidence>
<evidence type="ECO:0000313" key="3">
    <source>
        <dbReference type="EMBL" id="SLM34423.1"/>
    </source>
</evidence>
<evidence type="ECO:0000259" key="2">
    <source>
        <dbReference type="Pfam" id="PF26013"/>
    </source>
</evidence>
<evidence type="ECO:0000256" key="1">
    <source>
        <dbReference type="SAM" id="MobiDB-lite"/>
    </source>
</evidence>
<dbReference type="InterPro" id="IPR058317">
    <property type="entry name" value="DUF8004"/>
</dbReference>